<keyword evidence="1 5" id="KW-0853">WD repeat</keyword>
<dbReference type="InterPro" id="IPR020472">
    <property type="entry name" value="WD40_PAC1"/>
</dbReference>
<comment type="caution">
    <text evidence="6">The sequence shown here is derived from an EMBL/GenBank/DDBJ whole genome shotgun (WGS) entry which is preliminary data.</text>
</comment>
<dbReference type="InterPro" id="IPR019775">
    <property type="entry name" value="WD40_repeat_CS"/>
</dbReference>
<feature type="repeat" description="WD" evidence="5">
    <location>
        <begin position="229"/>
        <end position="270"/>
    </location>
</feature>
<evidence type="ECO:0008006" key="8">
    <source>
        <dbReference type="Google" id="ProtNLM"/>
    </source>
</evidence>
<evidence type="ECO:0000256" key="4">
    <source>
        <dbReference type="ARBA" id="ARBA00023204"/>
    </source>
</evidence>
<dbReference type="SMART" id="SM00320">
    <property type="entry name" value="WD40"/>
    <property type="match status" value="4"/>
</dbReference>
<dbReference type="PROSITE" id="PS50082">
    <property type="entry name" value="WD_REPEATS_2"/>
    <property type="match status" value="2"/>
</dbReference>
<dbReference type="RefSeq" id="XP_018226909.1">
    <property type="nucleotide sequence ID" value="XM_018369207.1"/>
</dbReference>
<dbReference type="VEuPathDB" id="FungiDB:T552_00596"/>
<dbReference type="InterPro" id="IPR001680">
    <property type="entry name" value="WD40_rpt"/>
</dbReference>
<dbReference type="Proteomes" id="UP000054454">
    <property type="component" value="Unassembled WGS sequence"/>
</dbReference>
<dbReference type="OrthoDB" id="361494at2759"/>
<organism evidence="6 7">
    <name type="scientific">Pneumocystis carinii (strain B80)</name>
    <name type="common">Rat pneumocystis pneumonia agent</name>
    <name type="synonym">Pneumocystis carinii f. sp. carinii</name>
    <dbReference type="NCBI Taxonomy" id="1408658"/>
    <lineage>
        <taxon>Eukaryota</taxon>
        <taxon>Fungi</taxon>
        <taxon>Dikarya</taxon>
        <taxon>Ascomycota</taxon>
        <taxon>Taphrinomycotina</taxon>
        <taxon>Pneumocystomycetes</taxon>
        <taxon>Pneumocystaceae</taxon>
        <taxon>Pneumocystis</taxon>
    </lineage>
</organism>
<dbReference type="InterPro" id="IPR036322">
    <property type="entry name" value="WD40_repeat_dom_sf"/>
</dbReference>
<feature type="repeat" description="WD" evidence="5">
    <location>
        <begin position="171"/>
        <end position="206"/>
    </location>
</feature>
<evidence type="ECO:0000256" key="5">
    <source>
        <dbReference type="PROSITE-ProRule" id="PRU00221"/>
    </source>
</evidence>
<evidence type="ECO:0000256" key="3">
    <source>
        <dbReference type="ARBA" id="ARBA00022763"/>
    </source>
</evidence>
<keyword evidence="4" id="KW-0234">DNA repair</keyword>
<keyword evidence="7" id="KW-1185">Reference proteome</keyword>
<evidence type="ECO:0000256" key="2">
    <source>
        <dbReference type="ARBA" id="ARBA00022737"/>
    </source>
</evidence>
<dbReference type="InterPro" id="IPR015943">
    <property type="entry name" value="WD40/YVTN_repeat-like_dom_sf"/>
</dbReference>
<dbReference type="SUPFAM" id="SSF50978">
    <property type="entry name" value="WD40 repeat-like"/>
    <property type="match status" value="1"/>
</dbReference>
<accession>A0A0W4ZP41</accession>
<gene>
    <name evidence="6" type="ORF">T552_00596</name>
</gene>
<dbReference type="GO" id="GO:0031464">
    <property type="term" value="C:Cul4A-RING E3 ubiquitin ligase complex"/>
    <property type="evidence" value="ECO:0007669"/>
    <property type="project" value="TreeGrafter"/>
</dbReference>
<reference evidence="7" key="1">
    <citation type="journal article" date="2016" name="Nat. Commun.">
        <title>Genome analysis of three Pneumocystis species reveals adaptation mechanisms to life exclusively in mammalian hosts.</title>
        <authorList>
            <person name="Ma L."/>
            <person name="Chen Z."/>
            <person name="Huang D.W."/>
            <person name="Kutty G."/>
            <person name="Ishihara M."/>
            <person name="Wang H."/>
            <person name="Abouelleil A."/>
            <person name="Bishop L."/>
            <person name="Davey E."/>
            <person name="Deng R."/>
            <person name="Deng X."/>
            <person name="Fan L."/>
            <person name="Fantoni G."/>
            <person name="Fitzgerald M."/>
            <person name="Gogineni E."/>
            <person name="Goldberg J.M."/>
            <person name="Handley G."/>
            <person name="Hu X."/>
            <person name="Huber C."/>
            <person name="Jiao X."/>
            <person name="Jones K."/>
            <person name="Levin J.Z."/>
            <person name="Liu Y."/>
            <person name="Macdonald P."/>
            <person name="Melnikov A."/>
            <person name="Raley C."/>
            <person name="Sassi M."/>
            <person name="Sherman B.T."/>
            <person name="Song X."/>
            <person name="Sykes S."/>
            <person name="Tran B."/>
            <person name="Walsh L."/>
            <person name="Xia Y."/>
            <person name="Yang J."/>
            <person name="Young S."/>
            <person name="Zeng Q."/>
            <person name="Zheng X."/>
            <person name="Stephens R."/>
            <person name="Nusbaum C."/>
            <person name="Birren B.W."/>
            <person name="Azadi P."/>
            <person name="Lempicki R.A."/>
            <person name="Cuomo C.A."/>
            <person name="Kovacs J.A."/>
        </authorList>
    </citation>
    <scope>NUCLEOTIDE SEQUENCE [LARGE SCALE GENOMIC DNA]</scope>
    <source>
        <strain evidence="7">B80</strain>
    </source>
</reference>
<dbReference type="GO" id="GO:0070912">
    <property type="term" value="C:Ddb1-Ckn1 complex"/>
    <property type="evidence" value="ECO:0007669"/>
    <property type="project" value="EnsemblFungi"/>
</dbReference>
<keyword evidence="3" id="KW-0227">DNA damage</keyword>
<dbReference type="PROSITE" id="PS50294">
    <property type="entry name" value="WD_REPEATS_REGION"/>
    <property type="match status" value="2"/>
</dbReference>
<dbReference type="GeneID" id="28935409"/>
<name>A0A0W4ZP41_PNEC8</name>
<dbReference type="PANTHER" id="PTHR46202">
    <property type="entry name" value="DNA EXCISION REPAIR PROTEIN ERCC-8"/>
    <property type="match status" value="1"/>
</dbReference>
<evidence type="ECO:0000313" key="7">
    <source>
        <dbReference type="Proteomes" id="UP000054454"/>
    </source>
</evidence>
<evidence type="ECO:0000313" key="6">
    <source>
        <dbReference type="EMBL" id="KTW30118.1"/>
    </source>
</evidence>
<dbReference type="GO" id="GO:0043161">
    <property type="term" value="P:proteasome-mediated ubiquitin-dependent protein catabolic process"/>
    <property type="evidence" value="ECO:0007669"/>
    <property type="project" value="TreeGrafter"/>
</dbReference>
<proteinExistence type="predicted"/>
<dbReference type="PROSITE" id="PS00678">
    <property type="entry name" value="WD_REPEATS_1"/>
    <property type="match status" value="2"/>
</dbReference>
<evidence type="ECO:0000256" key="1">
    <source>
        <dbReference type="ARBA" id="ARBA00022574"/>
    </source>
</evidence>
<protein>
    <recommendedName>
        <fullName evidence="8">Anaphase-promoting complex subunit 4 WD40 domain-containing protein</fullName>
    </recommendedName>
</protein>
<dbReference type="Pfam" id="PF00400">
    <property type="entry name" value="WD40"/>
    <property type="match status" value="3"/>
</dbReference>
<dbReference type="AlphaFoldDB" id="A0A0W4ZP41"/>
<dbReference type="EMBL" id="LFVZ01000003">
    <property type="protein sequence ID" value="KTW30118.1"/>
    <property type="molecule type" value="Genomic_DNA"/>
</dbReference>
<sequence length="358" mass="40829">MDRFLFLRSLGAQSSCILRRMQYLRSIWSMDSEPVKRFKRKHFGNIQALVLDNNVERYLLSGGTESLVCLWDLEGEKDREETCIDPIAFIPVHSGHKYEISDINWWSFDQSLFTTSSFDHLVKDVCSFDLEDKVYAHSLSLIASHCLIACGTDSSSIRLCDLKTGAFTHSLRGHEGSVLTVLWSPRDEYTLISGGSDGSVRLWDVRRAISCLKCFHQYNLQIDFATQRNCSHNGPVNGLGFTSDGFYLVSVGHDEVMRLWDLQNGLNMFIHYGQKIKNTHFQKTSPYITHSDESETPLTLFPSNNSQIHIFDLFHGNLIKTLNSMEGKVSCVIGKKYSAEFYSGNDHQIFTWLPKKPT</sequence>
<dbReference type="Gene3D" id="2.130.10.10">
    <property type="entry name" value="YVTN repeat-like/Quinoprotein amine dehydrogenase"/>
    <property type="match status" value="1"/>
</dbReference>
<dbReference type="PRINTS" id="PR00320">
    <property type="entry name" value="GPROTEINBRPT"/>
</dbReference>
<dbReference type="GO" id="GO:0006283">
    <property type="term" value="P:transcription-coupled nucleotide-excision repair"/>
    <property type="evidence" value="ECO:0007669"/>
    <property type="project" value="EnsemblFungi"/>
</dbReference>
<dbReference type="PANTHER" id="PTHR46202:SF1">
    <property type="entry name" value="DNA EXCISION REPAIR PROTEIN ERCC-8"/>
    <property type="match status" value="1"/>
</dbReference>
<dbReference type="InterPro" id="IPR042238">
    <property type="entry name" value="Rad28/ERCC8/Ckn1/ATCSA-1"/>
</dbReference>
<keyword evidence="2" id="KW-0677">Repeat</keyword>
<dbReference type="GO" id="GO:0000209">
    <property type="term" value="P:protein polyubiquitination"/>
    <property type="evidence" value="ECO:0007669"/>
    <property type="project" value="TreeGrafter"/>
</dbReference>